<keyword evidence="2 7" id="KW-0813">Transport</keyword>
<evidence type="ECO:0000256" key="6">
    <source>
        <dbReference type="ARBA" id="ARBA00023310"/>
    </source>
</evidence>
<comment type="subcellular location">
    <subcellularLocation>
        <location evidence="7">Cell membrane</location>
        <topology evidence="7">Peripheral membrane protein</topology>
    </subcellularLocation>
    <subcellularLocation>
        <location evidence="1">Membrane</location>
    </subcellularLocation>
</comment>
<dbReference type="NCBIfam" id="TIGR01145">
    <property type="entry name" value="ATP_synt_delta"/>
    <property type="match status" value="1"/>
</dbReference>
<dbReference type="AlphaFoldDB" id="A0A1M4VX99"/>
<dbReference type="InterPro" id="IPR026015">
    <property type="entry name" value="ATP_synth_OSCP/delta_N_sf"/>
</dbReference>
<dbReference type="Proteomes" id="UP000184147">
    <property type="component" value="Unassembled WGS sequence"/>
</dbReference>
<dbReference type="SUPFAM" id="SSF47928">
    <property type="entry name" value="N-terminal domain of the delta subunit of the F1F0-ATP synthase"/>
    <property type="match status" value="1"/>
</dbReference>
<comment type="function">
    <text evidence="7">This protein is part of the stalk that links CF(0) to CF(1). It either transmits conformational changes from CF(0) to CF(1) or is implicated in proton conduction.</text>
</comment>
<keyword evidence="9" id="KW-1185">Reference proteome</keyword>
<dbReference type="Pfam" id="PF00213">
    <property type="entry name" value="OSCP"/>
    <property type="match status" value="1"/>
</dbReference>
<evidence type="ECO:0000256" key="1">
    <source>
        <dbReference type="ARBA" id="ARBA00004370"/>
    </source>
</evidence>
<gene>
    <name evidence="7" type="primary">atpH</name>
    <name evidence="8" type="ORF">SAMN05444377_10192</name>
</gene>
<accession>A0A1M4VX99</accession>
<sequence>MSRAAIRYAKAILDIATASGKSEAVNADMKSITAALAESHELHVFLSSPVVRLEAKKNALLEIFAGVQQETQSLFQLLFTNKRFEILGAIAKQYGHLYDESIGVEIAKVTTAIPMTAEMEKTISAKIAEMSSKKITIENTIDPSIIGGFILRIGDMQYNASVSGRLNELKREFSN</sequence>
<dbReference type="InterPro" id="IPR020781">
    <property type="entry name" value="ATPase_OSCP/d_CS"/>
</dbReference>
<dbReference type="STRING" id="1124188.SAMN05444377_10192"/>
<evidence type="ECO:0000313" key="8">
    <source>
        <dbReference type="EMBL" id="SHE73684.1"/>
    </source>
</evidence>
<dbReference type="GO" id="GO:0046933">
    <property type="term" value="F:proton-transporting ATP synthase activity, rotational mechanism"/>
    <property type="evidence" value="ECO:0007669"/>
    <property type="project" value="UniProtKB-UniRule"/>
</dbReference>
<dbReference type="Gene3D" id="1.10.520.20">
    <property type="entry name" value="N-terminal domain of the delta subunit of the F1F0-ATP synthase"/>
    <property type="match status" value="1"/>
</dbReference>
<evidence type="ECO:0000256" key="5">
    <source>
        <dbReference type="ARBA" id="ARBA00023136"/>
    </source>
</evidence>
<keyword evidence="5 7" id="KW-0472">Membrane</keyword>
<evidence type="ECO:0000256" key="3">
    <source>
        <dbReference type="ARBA" id="ARBA00022781"/>
    </source>
</evidence>
<dbReference type="PROSITE" id="PS00389">
    <property type="entry name" value="ATPASE_DELTA"/>
    <property type="match status" value="1"/>
</dbReference>
<keyword evidence="7" id="KW-1003">Cell membrane</keyword>
<dbReference type="EMBL" id="FQVQ01000001">
    <property type="protein sequence ID" value="SHE73684.1"/>
    <property type="molecule type" value="Genomic_DNA"/>
</dbReference>
<proteinExistence type="inferred from homology"/>
<dbReference type="GO" id="GO:0005886">
    <property type="term" value="C:plasma membrane"/>
    <property type="evidence" value="ECO:0007669"/>
    <property type="project" value="UniProtKB-SubCell"/>
</dbReference>
<evidence type="ECO:0000256" key="2">
    <source>
        <dbReference type="ARBA" id="ARBA00022448"/>
    </source>
</evidence>
<dbReference type="RefSeq" id="WP_073360325.1">
    <property type="nucleotide sequence ID" value="NZ_FQVQ01000001.1"/>
</dbReference>
<evidence type="ECO:0000256" key="7">
    <source>
        <dbReference type="HAMAP-Rule" id="MF_01416"/>
    </source>
</evidence>
<dbReference type="InterPro" id="IPR000711">
    <property type="entry name" value="ATPase_OSCP/dsu"/>
</dbReference>
<evidence type="ECO:0000313" key="9">
    <source>
        <dbReference type="Proteomes" id="UP000184147"/>
    </source>
</evidence>
<evidence type="ECO:0000256" key="4">
    <source>
        <dbReference type="ARBA" id="ARBA00023065"/>
    </source>
</evidence>
<dbReference type="HAMAP" id="MF_01416">
    <property type="entry name" value="ATP_synth_delta_bact"/>
    <property type="match status" value="1"/>
</dbReference>
<keyword evidence="7" id="KW-0139">CF(1)</keyword>
<protein>
    <recommendedName>
        <fullName evidence="7">ATP synthase subunit delta</fullName>
    </recommendedName>
    <alternativeName>
        <fullName evidence="7">ATP synthase F(1) sector subunit delta</fullName>
    </alternativeName>
    <alternativeName>
        <fullName evidence="7">F-type ATPase subunit delta</fullName>
        <shortName evidence="7">F-ATPase subunit delta</shortName>
    </alternativeName>
</protein>
<keyword evidence="4 7" id="KW-0406">Ion transport</keyword>
<reference evidence="8 9" key="1">
    <citation type="submission" date="2016-11" db="EMBL/GenBank/DDBJ databases">
        <authorList>
            <person name="Jaros S."/>
            <person name="Januszkiewicz K."/>
            <person name="Wedrychowicz H."/>
        </authorList>
    </citation>
    <scope>NUCLEOTIDE SEQUENCE [LARGE SCALE GENOMIC DNA]</scope>
    <source>
        <strain evidence="8 9">DSM 25660</strain>
    </source>
</reference>
<organism evidence="8 9">
    <name type="scientific">Flavobacterium fontis</name>
    <dbReference type="NCBI Taxonomy" id="1124188"/>
    <lineage>
        <taxon>Bacteria</taxon>
        <taxon>Pseudomonadati</taxon>
        <taxon>Bacteroidota</taxon>
        <taxon>Flavobacteriia</taxon>
        <taxon>Flavobacteriales</taxon>
        <taxon>Flavobacteriaceae</taxon>
        <taxon>Flavobacterium</taxon>
    </lineage>
</organism>
<name>A0A1M4VX99_9FLAO</name>
<dbReference type="GO" id="GO:0045259">
    <property type="term" value="C:proton-transporting ATP synthase complex"/>
    <property type="evidence" value="ECO:0007669"/>
    <property type="project" value="UniProtKB-KW"/>
</dbReference>
<dbReference type="PANTHER" id="PTHR11910">
    <property type="entry name" value="ATP SYNTHASE DELTA CHAIN"/>
    <property type="match status" value="1"/>
</dbReference>
<keyword evidence="6 7" id="KW-0066">ATP synthesis</keyword>
<comment type="function">
    <text evidence="7">F(1)F(0) ATP synthase produces ATP from ADP in the presence of a proton or sodium gradient. F-type ATPases consist of two structural domains, F(1) containing the extramembraneous catalytic core and F(0) containing the membrane proton channel, linked together by a central stalk and a peripheral stalk. During catalysis, ATP synthesis in the catalytic domain of F(1) is coupled via a rotary mechanism of the central stalk subunits to proton translocation.</text>
</comment>
<comment type="similarity">
    <text evidence="7">Belongs to the ATPase delta chain family.</text>
</comment>
<keyword evidence="3 7" id="KW-0375">Hydrogen ion transport</keyword>
<dbReference type="PRINTS" id="PR00125">
    <property type="entry name" value="ATPASEDELTA"/>
</dbReference>
<dbReference type="OrthoDB" id="9802471at2"/>